<dbReference type="OrthoDB" id="5621705at2"/>
<accession>A0A1R1ID63</accession>
<dbReference type="Pfam" id="PF09955">
    <property type="entry name" value="DUF2189"/>
    <property type="match status" value="1"/>
</dbReference>
<dbReference type="STRING" id="418702.BJN45_02900"/>
<evidence type="ECO:0008006" key="4">
    <source>
        <dbReference type="Google" id="ProtNLM"/>
    </source>
</evidence>
<comment type="caution">
    <text evidence="2">The sequence shown here is derived from an EMBL/GenBank/DDBJ whole genome shotgun (WGS) entry which is preliminary data.</text>
</comment>
<feature type="transmembrane region" description="Helical" evidence="1">
    <location>
        <begin position="69"/>
        <end position="91"/>
    </location>
</feature>
<feature type="transmembrane region" description="Helical" evidence="1">
    <location>
        <begin position="45"/>
        <end position="63"/>
    </location>
</feature>
<keyword evidence="1" id="KW-1133">Transmembrane helix</keyword>
<organism evidence="2 3">
    <name type="scientific">Azonexus hydrophilus</name>
    <dbReference type="NCBI Taxonomy" id="418702"/>
    <lineage>
        <taxon>Bacteria</taxon>
        <taxon>Pseudomonadati</taxon>
        <taxon>Pseudomonadota</taxon>
        <taxon>Betaproteobacteria</taxon>
        <taxon>Rhodocyclales</taxon>
        <taxon>Azonexaceae</taxon>
        <taxon>Azonexus</taxon>
    </lineage>
</organism>
<feature type="transmembrane region" description="Helical" evidence="1">
    <location>
        <begin position="216"/>
        <end position="241"/>
    </location>
</feature>
<feature type="transmembrane region" description="Helical" evidence="1">
    <location>
        <begin position="170"/>
        <end position="192"/>
    </location>
</feature>
<dbReference type="RefSeq" id="WP_076091861.1">
    <property type="nucleotide sequence ID" value="NZ_MTHD01000001.1"/>
</dbReference>
<protein>
    <recommendedName>
        <fullName evidence="4">DUF2189 domain-containing protein</fullName>
    </recommendedName>
</protein>
<evidence type="ECO:0000313" key="3">
    <source>
        <dbReference type="Proteomes" id="UP000187526"/>
    </source>
</evidence>
<dbReference type="AlphaFoldDB" id="A0A1R1ID63"/>
<feature type="transmembrane region" description="Helical" evidence="1">
    <location>
        <begin position="136"/>
        <end position="158"/>
    </location>
</feature>
<dbReference type="EMBL" id="MTHD01000001">
    <property type="protein sequence ID" value="OMG56580.1"/>
    <property type="molecule type" value="Genomic_DNA"/>
</dbReference>
<dbReference type="Proteomes" id="UP000187526">
    <property type="component" value="Unassembled WGS sequence"/>
</dbReference>
<sequence>MHTVSSLRAGQDGASVAIRRIDARAPSRWLEAGWQDIKANPLPSLAYGLLFALGGDLILLSLVSHPHLLTFAISGFFLVAPLLAAGLYELSRARENGEKLMFIDSLRAFRRNGQSLALFGLLLALTALLWERFTAIAFAMLSGGGAFASNALLTGILLGGEHLAFVTTWLLLGSVLAAFVFTLAVVSVPMMLDRDCDPVTAMACSLRAVAANPGPLALWAVLIVVLTLTGFATLLFGLVVLMPMLGHASWHAYRELVE</sequence>
<gene>
    <name evidence="2" type="ORF">BJN45_02900</name>
</gene>
<proteinExistence type="predicted"/>
<feature type="transmembrane region" description="Helical" evidence="1">
    <location>
        <begin position="112"/>
        <end position="130"/>
    </location>
</feature>
<keyword evidence="1" id="KW-0812">Transmembrane</keyword>
<reference evidence="2 3" key="1">
    <citation type="submission" date="2016-10" db="EMBL/GenBank/DDBJ databases">
        <title>Alkaliphiles isolated from bioreactors.</title>
        <authorList>
            <person name="Salah Z."/>
            <person name="Rout S.P."/>
            <person name="Humphreys P.N."/>
        </authorList>
    </citation>
    <scope>NUCLEOTIDE SEQUENCE [LARGE SCALE GENOMIC DNA]</scope>
    <source>
        <strain evidence="2 3">ZS02</strain>
    </source>
</reference>
<keyword evidence="3" id="KW-1185">Reference proteome</keyword>
<evidence type="ECO:0000313" key="2">
    <source>
        <dbReference type="EMBL" id="OMG56580.1"/>
    </source>
</evidence>
<evidence type="ECO:0000256" key="1">
    <source>
        <dbReference type="SAM" id="Phobius"/>
    </source>
</evidence>
<keyword evidence="1" id="KW-0472">Membrane</keyword>
<dbReference type="InterPro" id="IPR018692">
    <property type="entry name" value="DUF2189"/>
</dbReference>
<name>A0A1R1ID63_9RHOO</name>